<evidence type="ECO:0000256" key="1">
    <source>
        <dbReference type="ARBA" id="ARBA00004651"/>
    </source>
</evidence>
<organism evidence="7 8">
    <name type="scientific">Sporosarcina limicola</name>
    <dbReference type="NCBI Taxonomy" id="34101"/>
    <lineage>
        <taxon>Bacteria</taxon>
        <taxon>Bacillati</taxon>
        <taxon>Bacillota</taxon>
        <taxon>Bacilli</taxon>
        <taxon>Bacillales</taxon>
        <taxon>Caryophanaceae</taxon>
        <taxon>Sporosarcina</taxon>
    </lineage>
</organism>
<accession>A0A927MIY0</accession>
<sequence length="410" mass="44772">MIKRNISLIVTNQFLTALSDSIFSLAIMWYVYEITKSALSASLIMVIISLTGIIVGPFIGVLVDRREPKTSMQIGYACMILVGIILAIVYFYFVDILIVVIYLSLVVHHICMMFISPAKNKLLPRIVGVSKIVKVNGYIYSTSQTADLIGQAISGVLIGIIGFVGVMLFHSGVYLLASILLIFVINVSLVKDKIQTEEESTVTPKTSMLAELKAGMLILKQNRPIFKLVFLATALNATTIAGALFVVLVSDHYGASAVQFGLINAVAAVSGIIIGLVANKLTNFAKPYLVMAITLGISGVAFLSMGLTSNFYFGTLFFMMMTASIIIFSIIDNTLMIVLVKDEFRGRVFMLKVAIASLLIPIFSLAGGLIADSIPVNYLFIFGGCWVLICSLFPLFDRDIRAIERLPREE</sequence>
<dbReference type="AlphaFoldDB" id="A0A927MIY0"/>
<dbReference type="GO" id="GO:0005886">
    <property type="term" value="C:plasma membrane"/>
    <property type="evidence" value="ECO:0007669"/>
    <property type="project" value="UniProtKB-SubCell"/>
</dbReference>
<dbReference type="GO" id="GO:0022857">
    <property type="term" value="F:transmembrane transporter activity"/>
    <property type="evidence" value="ECO:0007669"/>
    <property type="project" value="InterPro"/>
</dbReference>
<dbReference type="PANTHER" id="PTHR23513:SF6">
    <property type="entry name" value="MAJOR FACILITATOR SUPERFAMILY ASSOCIATED DOMAIN-CONTAINING PROTEIN"/>
    <property type="match status" value="1"/>
</dbReference>
<evidence type="ECO:0000313" key="8">
    <source>
        <dbReference type="Proteomes" id="UP000658225"/>
    </source>
</evidence>
<evidence type="ECO:0000313" key="7">
    <source>
        <dbReference type="EMBL" id="MBE1555250.1"/>
    </source>
</evidence>
<evidence type="ECO:0000256" key="6">
    <source>
        <dbReference type="SAM" id="Phobius"/>
    </source>
</evidence>
<feature type="transmembrane region" description="Helical" evidence="6">
    <location>
        <begin position="148"/>
        <end position="167"/>
    </location>
</feature>
<proteinExistence type="predicted"/>
<keyword evidence="4 6" id="KW-1133">Transmembrane helix</keyword>
<evidence type="ECO:0000256" key="5">
    <source>
        <dbReference type="ARBA" id="ARBA00023136"/>
    </source>
</evidence>
<dbReference type="CDD" id="cd06173">
    <property type="entry name" value="MFS_MefA_like"/>
    <property type="match status" value="1"/>
</dbReference>
<feature type="transmembrane region" description="Helical" evidence="6">
    <location>
        <begin position="376"/>
        <end position="396"/>
    </location>
</feature>
<feature type="transmembrane region" description="Helical" evidence="6">
    <location>
        <begin position="38"/>
        <end position="62"/>
    </location>
</feature>
<dbReference type="SUPFAM" id="SSF103473">
    <property type="entry name" value="MFS general substrate transporter"/>
    <property type="match status" value="1"/>
</dbReference>
<dbReference type="InterPro" id="IPR011701">
    <property type="entry name" value="MFS"/>
</dbReference>
<protein>
    <submittedName>
        <fullName evidence="7">MFS family permease</fullName>
    </submittedName>
</protein>
<feature type="transmembrane region" description="Helical" evidence="6">
    <location>
        <begin position="288"/>
        <end position="305"/>
    </location>
</feature>
<evidence type="ECO:0000256" key="4">
    <source>
        <dbReference type="ARBA" id="ARBA00022989"/>
    </source>
</evidence>
<comment type="subcellular location">
    <subcellularLocation>
        <location evidence="1">Cell membrane</location>
        <topology evidence="1">Multi-pass membrane protein</topology>
    </subcellularLocation>
</comment>
<feature type="transmembrane region" description="Helical" evidence="6">
    <location>
        <begin position="12"/>
        <end position="32"/>
    </location>
</feature>
<dbReference type="InterPro" id="IPR036259">
    <property type="entry name" value="MFS_trans_sf"/>
</dbReference>
<evidence type="ECO:0000256" key="2">
    <source>
        <dbReference type="ARBA" id="ARBA00022475"/>
    </source>
</evidence>
<keyword evidence="3 6" id="KW-0812">Transmembrane</keyword>
<dbReference type="Proteomes" id="UP000658225">
    <property type="component" value="Unassembled WGS sequence"/>
</dbReference>
<feature type="transmembrane region" description="Helical" evidence="6">
    <location>
        <begin position="173"/>
        <end position="190"/>
    </location>
</feature>
<dbReference type="EMBL" id="JADBEL010000012">
    <property type="protein sequence ID" value="MBE1555250.1"/>
    <property type="molecule type" value="Genomic_DNA"/>
</dbReference>
<reference evidence="7" key="1">
    <citation type="submission" date="2020-10" db="EMBL/GenBank/DDBJ databases">
        <title>Genomic Encyclopedia of Type Strains, Phase IV (KMG-IV): sequencing the most valuable type-strain genomes for metagenomic binning, comparative biology and taxonomic classification.</title>
        <authorList>
            <person name="Goeker M."/>
        </authorList>
    </citation>
    <scope>NUCLEOTIDE SEQUENCE</scope>
    <source>
        <strain evidence="7">DSM 13886</strain>
    </source>
</reference>
<keyword evidence="8" id="KW-1185">Reference proteome</keyword>
<feature type="transmembrane region" description="Helical" evidence="6">
    <location>
        <begin position="228"/>
        <end position="250"/>
    </location>
</feature>
<keyword evidence="2" id="KW-1003">Cell membrane</keyword>
<name>A0A927MIY0_9BACL</name>
<feature type="transmembrane region" description="Helical" evidence="6">
    <location>
        <begin position="74"/>
        <end position="93"/>
    </location>
</feature>
<feature type="transmembrane region" description="Helical" evidence="6">
    <location>
        <begin position="256"/>
        <end position="276"/>
    </location>
</feature>
<dbReference type="PANTHER" id="PTHR23513">
    <property type="entry name" value="INTEGRAL MEMBRANE EFFLUX PROTEIN-RELATED"/>
    <property type="match status" value="1"/>
</dbReference>
<dbReference type="Pfam" id="PF07690">
    <property type="entry name" value="MFS_1"/>
    <property type="match status" value="1"/>
</dbReference>
<feature type="transmembrane region" description="Helical" evidence="6">
    <location>
        <begin position="349"/>
        <end position="370"/>
    </location>
</feature>
<keyword evidence="5 6" id="KW-0472">Membrane</keyword>
<feature type="transmembrane region" description="Helical" evidence="6">
    <location>
        <begin position="99"/>
        <end position="116"/>
    </location>
</feature>
<dbReference type="Gene3D" id="1.20.1250.20">
    <property type="entry name" value="MFS general substrate transporter like domains"/>
    <property type="match status" value="1"/>
</dbReference>
<evidence type="ECO:0000256" key="3">
    <source>
        <dbReference type="ARBA" id="ARBA00022692"/>
    </source>
</evidence>
<gene>
    <name evidence="7" type="ORF">H4683_002355</name>
</gene>
<comment type="caution">
    <text evidence="7">The sequence shown here is derived from an EMBL/GenBank/DDBJ whole genome shotgun (WGS) entry which is preliminary data.</text>
</comment>
<feature type="transmembrane region" description="Helical" evidence="6">
    <location>
        <begin position="311"/>
        <end position="337"/>
    </location>
</feature>
<dbReference type="RefSeq" id="WP_192598990.1">
    <property type="nucleotide sequence ID" value="NZ_JADBEL010000012.1"/>
</dbReference>